<accession>A0A1L5BLF0</accession>
<dbReference type="RefSeq" id="WP_007688224.1">
    <property type="nucleotide sequence ID" value="NZ_CP013070.1"/>
</dbReference>
<gene>
    <name evidence="2" type="ORF">SIDU_03720</name>
</gene>
<evidence type="ECO:0000313" key="3">
    <source>
        <dbReference type="Proteomes" id="UP000004550"/>
    </source>
</evidence>
<name>A0A1L5BLF0_SPHIB</name>
<keyword evidence="1" id="KW-0812">Transmembrane</keyword>
<keyword evidence="1" id="KW-0472">Membrane</keyword>
<proteinExistence type="predicted"/>
<feature type="transmembrane region" description="Helical" evidence="1">
    <location>
        <begin position="21"/>
        <end position="42"/>
    </location>
</feature>
<organism evidence="2 3">
    <name type="scientific">Sphingobium indicum (strain DSM 16412 / CCM 7286 / MTCC 6364 / B90A)</name>
    <dbReference type="NCBI Taxonomy" id="861109"/>
    <lineage>
        <taxon>Bacteria</taxon>
        <taxon>Pseudomonadati</taxon>
        <taxon>Pseudomonadota</taxon>
        <taxon>Alphaproteobacteria</taxon>
        <taxon>Sphingomonadales</taxon>
        <taxon>Sphingomonadaceae</taxon>
        <taxon>Sphingobium</taxon>
    </lineage>
</organism>
<protein>
    <submittedName>
        <fullName evidence="2">Regulator</fullName>
    </submittedName>
</protein>
<reference evidence="2 3" key="1">
    <citation type="journal article" date="2012" name="J. Bacteriol.">
        <title>Genome sequence of Sphingobium indicum B90A, a hexachlorocyclohexane-degrading bacterium.</title>
        <authorList>
            <person name="Anand S."/>
            <person name="Sangwan N."/>
            <person name="Lata P."/>
            <person name="Kaur J."/>
            <person name="Dua A."/>
            <person name="Singh A.K."/>
            <person name="Verma M."/>
            <person name="Kaur J."/>
            <person name="Khurana J.P."/>
            <person name="Khurana P."/>
            <person name="Mathur S."/>
            <person name="Lal R."/>
        </authorList>
    </citation>
    <scope>NUCLEOTIDE SEQUENCE [LARGE SCALE GENOMIC DNA]</scope>
    <source>
        <strain evidence="3">DSM 16412 / CCM 7286 / MTCC 6364 / B90A</strain>
    </source>
</reference>
<sequence length="44" mass="4951">MVERERHIATEEARAGSTPHVVRYVLGVSLTLAIIVMIVILWGY</sequence>
<dbReference type="KEGG" id="sinb:SIDU_03720"/>
<dbReference type="Proteomes" id="UP000004550">
    <property type="component" value="Chromosome"/>
</dbReference>
<evidence type="ECO:0000313" key="2">
    <source>
        <dbReference type="EMBL" id="APL93694.1"/>
    </source>
</evidence>
<dbReference type="GeneID" id="97558573"/>
<dbReference type="AlphaFoldDB" id="A0A1L5BLF0"/>
<dbReference type="EMBL" id="CP013070">
    <property type="protein sequence ID" value="APL93694.1"/>
    <property type="molecule type" value="Genomic_DNA"/>
</dbReference>
<keyword evidence="1" id="KW-1133">Transmembrane helix</keyword>
<evidence type="ECO:0000256" key="1">
    <source>
        <dbReference type="SAM" id="Phobius"/>
    </source>
</evidence>